<dbReference type="PROSITE" id="PS50966">
    <property type="entry name" value="ZF_SWIM"/>
    <property type="match status" value="1"/>
</dbReference>
<keyword evidence="4" id="KW-1185">Reference proteome</keyword>
<organism evidence="3 4">
    <name type="scientific">Capsicum annuum</name>
    <name type="common">Capsicum pepper</name>
    <dbReference type="NCBI Taxonomy" id="4072"/>
    <lineage>
        <taxon>Eukaryota</taxon>
        <taxon>Viridiplantae</taxon>
        <taxon>Streptophyta</taxon>
        <taxon>Embryophyta</taxon>
        <taxon>Tracheophyta</taxon>
        <taxon>Spermatophyta</taxon>
        <taxon>Magnoliopsida</taxon>
        <taxon>eudicotyledons</taxon>
        <taxon>Gunneridae</taxon>
        <taxon>Pentapetalae</taxon>
        <taxon>asterids</taxon>
        <taxon>lamiids</taxon>
        <taxon>Solanales</taxon>
        <taxon>Solanaceae</taxon>
        <taxon>Solanoideae</taxon>
        <taxon>Capsiceae</taxon>
        <taxon>Capsicum</taxon>
    </lineage>
</organism>
<reference evidence="3 4" key="2">
    <citation type="journal article" date="2017" name="Genome Biol.">
        <title>New reference genome sequences of hot pepper reveal the massive evolution of plant disease-resistance genes by retroduplication.</title>
        <authorList>
            <person name="Kim S."/>
            <person name="Park J."/>
            <person name="Yeom S.I."/>
            <person name="Kim Y.M."/>
            <person name="Seo E."/>
            <person name="Kim K.T."/>
            <person name="Kim M.S."/>
            <person name="Lee J.M."/>
            <person name="Cheong K."/>
            <person name="Shin H.S."/>
            <person name="Kim S.B."/>
            <person name="Han K."/>
            <person name="Lee J."/>
            <person name="Park M."/>
            <person name="Lee H.A."/>
            <person name="Lee H.Y."/>
            <person name="Lee Y."/>
            <person name="Oh S."/>
            <person name="Lee J.H."/>
            <person name="Choi E."/>
            <person name="Choi E."/>
            <person name="Lee S.E."/>
            <person name="Jeon J."/>
            <person name="Kim H."/>
            <person name="Choi G."/>
            <person name="Song H."/>
            <person name="Lee J."/>
            <person name="Lee S.C."/>
            <person name="Kwon J.K."/>
            <person name="Lee H.Y."/>
            <person name="Koo N."/>
            <person name="Hong Y."/>
            <person name="Kim R.W."/>
            <person name="Kang W.H."/>
            <person name="Huh J.H."/>
            <person name="Kang B.C."/>
            <person name="Yang T.J."/>
            <person name="Lee Y.H."/>
            <person name="Bennetzen J.L."/>
            <person name="Choi D."/>
        </authorList>
    </citation>
    <scope>NUCLEOTIDE SEQUENCE [LARGE SCALE GENOMIC DNA]</scope>
    <source>
        <strain evidence="4">cv. CM334</strain>
    </source>
</reference>
<evidence type="ECO:0000313" key="3">
    <source>
        <dbReference type="EMBL" id="PHT82260.1"/>
    </source>
</evidence>
<evidence type="ECO:0000313" key="4">
    <source>
        <dbReference type="Proteomes" id="UP000222542"/>
    </source>
</evidence>
<gene>
    <name evidence="3" type="ORF">T459_15275</name>
</gene>
<sequence>MNYIYGVYEEGRKYIVRLDNRTCNYGRFHLDEIPCMHAIAVLKRKHVKKMKSYCSDYYKKEILVKTYEMSFCPMLNKLDWHVLAEVLEDVIFPLKYKYH</sequence>
<dbReference type="Gramene" id="PHT82260">
    <property type="protein sequence ID" value="PHT82260"/>
    <property type="gene ID" value="T459_15275"/>
</dbReference>
<protein>
    <recommendedName>
        <fullName evidence="2">SWIM-type domain-containing protein</fullName>
    </recommendedName>
</protein>
<keyword evidence="1" id="KW-0863">Zinc-finger</keyword>
<comment type="caution">
    <text evidence="3">The sequence shown here is derived from an EMBL/GenBank/DDBJ whole genome shotgun (WGS) entry which is preliminary data.</text>
</comment>
<accession>A0A2G2ZJT9</accession>
<proteinExistence type="predicted"/>
<name>A0A2G2ZJT9_CAPAN</name>
<dbReference type="Proteomes" id="UP000222542">
    <property type="component" value="Unassembled WGS sequence"/>
</dbReference>
<keyword evidence="1" id="KW-0479">Metal-binding</keyword>
<dbReference type="OMA" id="LDEIPCM"/>
<dbReference type="AlphaFoldDB" id="A0A2G2ZJT9"/>
<dbReference type="GO" id="GO:0008270">
    <property type="term" value="F:zinc ion binding"/>
    <property type="evidence" value="ECO:0007669"/>
    <property type="project" value="UniProtKB-KW"/>
</dbReference>
<keyword evidence="1" id="KW-0862">Zinc</keyword>
<feature type="domain" description="SWIM-type" evidence="2">
    <location>
        <begin position="14"/>
        <end position="46"/>
    </location>
</feature>
<dbReference type="InterPro" id="IPR007527">
    <property type="entry name" value="Znf_SWIM"/>
</dbReference>
<evidence type="ECO:0000256" key="1">
    <source>
        <dbReference type="PROSITE-ProRule" id="PRU00325"/>
    </source>
</evidence>
<reference evidence="3 4" key="1">
    <citation type="journal article" date="2014" name="Nat. Genet.">
        <title>Genome sequence of the hot pepper provides insights into the evolution of pungency in Capsicum species.</title>
        <authorList>
            <person name="Kim S."/>
            <person name="Park M."/>
            <person name="Yeom S.I."/>
            <person name="Kim Y.M."/>
            <person name="Lee J.M."/>
            <person name="Lee H.A."/>
            <person name="Seo E."/>
            <person name="Choi J."/>
            <person name="Cheong K."/>
            <person name="Kim K.T."/>
            <person name="Jung K."/>
            <person name="Lee G.W."/>
            <person name="Oh S.K."/>
            <person name="Bae C."/>
            <person name="Kim S.B."/>
            <person name="Lee H.Y."/>
            <person name="Kim S.Y."/>
            <person name="Kim M.S."/>
            <person name="Kang B.C."/>
            <person name="Jo Y.D."/>
            <person name="Yang H.B."/>
            <person name="Jeong H.J."/>
            <person name="Kang W.H."/>
            <person name="Kwon J.K."/>
            <person name="Shin C."/>
            <person name="Lim J.Y."/>
            <person name="Park J.H."/>
            <person name="Huh J.H."/>
            <person name="Kim J.S."/>
            <person name="Kim B.D."/>
            <person name="Cohen O."/>
            <person name="Paran I."/>
            <person name="Suh M.C."/>
            <person name="Lee S.B."/>
            <person name="Kim Y.K."/>
            <person name="Shin Y."/>
            <person name="Noh S.J."/>
            <person name="Park J."/>
            <person name="Seo Y.S."/>
            <person name="Kwon S.Y."/>
            <person name="Kim H.A."/>
            <person name="Park J.M."/>
            <person name="Kim H.J."/>
            <person name="Choi S.B."/>
            <person name="Bosland P.W."/>
            <person name="Reeves G."/>
            <person name="Jo S.H."/>
            <person name="Lee B.W."/>
            <person name="Cho H.T."/>
            <person name="Choi H.S."/>
            <person name="Lee M.S."/>
            <person name="Yu Y."/>
            <person name="Do Choi Y."/>
            <person name="Park B.S."/>
            <person name="van Deynze A."/>
            <person name="Ashrafi H."/>
            <person name="Hill T."/>
            <person name="Kim W.T."/>
            <person name="Pai H.S."/>
            <person name="Ahn H.K."/>
            <person name="Yeam I."/>
            <person name="Giovannoni J.J."/>
            <person name="Rose J.K."/>
            <person name="Sorensen I."/>
            <person name="Lee S.J."/>
            <person name="Kim R.W."/>
            <person name="Choi I.Y."/>
            <person name="Choi B.S."/>
            <person name="Lim J.S."/>
            <person name="Lee Y.H."/>
            <person name="Choi D."/>
        </authorList>
    </citation>
    <scope>NUCLEOTIDE SEQUENCE [LARGE SCALE GENOMIC DNA]</scope>
    <source>
        <strain evidence="4">cv. CM334</strain>
    </source>
</reference>
<dbReference type="EMBL" id="AYRZ02000005">
    <property type="protein sequence ID" value="PHT82260.1"/>
    <property type="molecule type" value="Genomic_DNA"/>
</dbReference>
<evidence type="ECO:0000259" key="2">
    <source>
        <dbReference type="PROSITE" id="PS50966"/>
    </source>
</evidence>